<feature type="binding site" evidence="5">
    <location>
        <position position="180"/>
    </location>
    <ligand>
        <name>Mg(2+)</name>
        <dbReference type="ChEBI" id="CHEBI:18420"/>
        <label>1</label>
    </ligand>
</feature>
<organism evidence="7 8">
    <name type="scientific">Papaver somniferum</name>
    <name type="common">Opium poppy</name>
    <dbReference type="NCBI Taxonomy" id="3469"/>
    <lineage>
        <taxon>Eukaryota</taxon>
        <taxon>Viridiplantae</taxon>
        <taxon>Streptophyta</taxon>
        <taxon>Embryophyta</taxon>
        <taxon>Tracheophyta</taxon>
        <taxon>Spermatophyta</taxon>
        <taxon>Magnoliopsida</taxon>
        <taxon>Ranunculales</taxon>
        <taxon>Papaveraceae</taxon>
        <taxon>Papaveroideae</taxon>
        <taxon>Papaver</taxon>
    </lineage>
</organism>
<evidence type="ECO:0000256" key="5">
    <source>
        <dbReference type="PIRSR" id="PIRSR605002-3"/>
    </source>
</evidence>
<sequence>MSFVVAILKFIEEFRLRLNVAFVAASDFAPITAPIASEFINFTLHYIADLISQSKGITCFSSYCFNRRTSMDFRNGMINVSPIGQNCSQKERDDFEKYYKIHNVRPKMGSVFREKFAHLNLTFSVGGQINFDVSRNLSISSRLGQDLLFEISRGVLRNSLLGDKIYKGGNNHEIYELERTVWSHRCLHGGTPPCVYMLVHLALALRASMEEDRPRKDDAARAAEEK</sequence>
<comment type="subcellular location">
    <subcellularLocation>
        <location evidence="6">Cytoplasm</location>
    </subcellularLocation>
</comment>
<feature type="binding site" evidence="5">
    <location>
        <position position="175"/>
    </location>
    <ligand>
        <name>Mg(2+)</name>
        <dbReference type="ChEBI" id="CHEBI:18420"/>
        <label>1</label>
    </ligand>
</feature>
<evidence type="ECO:0000256" key="2">
    <source>
        <dbReference type="ARBA" id="ARBA00022723"/>
    </source>
</evidence>
<comment type="cofactor">
    <cofactor evidence="5">
        <name>Mg(2+)</name>
        <dbReference type="ChEBI" id="CHEBI:18420"/>
    </cofactor>
</comment>
<dbReference type="InterPro" id="IPR036412">
    <property type="entry name" value="HAD-like_sf"/>
</dbReference>
<dbReference type="GO" id="GO:0009298">
    <property type="term" value="P:GDP-mannose biosynthetic process"/>
    <property type="evidence" value="ECO:0007669"/>
    <property type="project" value="UniProtKB-UniPathway"/>
</dbReference>
<dbReference type="EMBL" id="CM010715">
    <property type="protein sequence ID" value="RZC46782.1"/>
    <property type="molecule type" value="Genomic_DNA"/>
</dbReference>
<dbReference type="InterPro" id="IPR043169">
    <property type="entry name" value="PMM_cap"/>
</dbReference>
<dbReference type="GO" id="GO:0006013">
    <property type="term" value="P:mannose metabolic process"/>
    <property type="evidence" value="ECO:0007669"/>
    <property type="project" value="TreeGrafter"/>
</dbReference>
<keyword evidence="3 5" id="KW-0460">Magnesium</keyword>
<dbReference type="EC" id="5.4.2.8" evidence="6"/>
<comment type="similarity">
    <text evidence="6">Belongs to the eukaryotic PMM family.</text>
</comment>
<comment type="subunit">
    <text evidence="6">Homodimer.</text>
</comment>
<comment type="function">
    <text evidence="6">Catalyzes the interconversion of mannose-6-phosphate to mannose-1-phosphate, the precursor for the synthesis of GDP-mannose. GDP-mannose is an essential sugar nucleotide for the synthesis of D-mannose-containing cell wall polysaccharides (galactomannans and glucomannans), glycolipids, glycoproteins and the antioxidant L-ascorbate.</text>
</comment>
<comment type="pathway">
    <text evidence="6">Nucleotide-sugar biosynthesis; GDP-alpha-D-mannose biosynthesis; alpha-D-mannose 1-phosphate from D-fructose 6-phosphate: step 2/2.</text>
</comment>
<evidence type="ECO:0000313" key="7">
    <source>
        <dbReference type="EMBL" id="RZC46782.1"/>
    </source>
</evidence>
<comment type="catalytic activity">
    <reaction evidence="6">
        <text>alpha-D-mannose 1-phosphate = D-mannose 6-phosphate</text>
        <dbReference type="Rhea" id="RHEA:11140"/>
        <dbReference type="ChEBI" id="CHEBI:58409"/>
        <dbReference type="ChEBI" id="CHEBI:58735"/>
        <dbReference type="EC" id="5.4.2.8"/>
    </reaction>
</comment>
<evidence type="ECO:0000313" key="8">
    <source>
        <dbReference type="Proteomes" id="UP000316621"/>
    </source>
</evidence>
<feature type="binding site" evidence="4">
    <location>
        <position position="74"/>
    </location>
    <ligand>
        <name>alpha-D-mannose 1-phosphate</name>
        <dbReference type="ChEBI" id="CHEBI:58409"/>
    </ligand>
</feature>
<dbReference type="Gene3D" id="6.10.250.380">
    <property type="match status" value="1"/>
</dbReference>
<dbReference type="PANTHER" id="PTHR10466:SF0">
    <property type="entry name" value="PHOSPHOMANNOMUTASE"/>
    <property type="match status" value="1"/>
</dbReference>
<dbReference type="SUPFAM" id="SSF56784">
    <property type="entry name" value="HAD-like"/>
    <property type="match status" value="1"/>
</dbReference>
<dbReference type="GO" id="GO:0004615">
    <property type="term" value="F:phosphomannomutase activity"/>
    <property type="evidence" value="ECO:0007669"/>
    <property type="project" value="UniProtKB-EC"/>
</dbReference>
<dbReference type="UniPathway" id="UPA00126">
    <property type="reaction ID" value="UER00424"/>
</dbReference>
<dbReference type="GO" id="GO:0005829">
    <property type="term" value="C:cytosol"/>
    <property type="evidence" value="ECO:0007669"/>
    <property type="project" value="TreeGrafter"/>
</dbReference>
<dbReference type="Proteomes" id="UP000316621">
    <property type="component" value="Chromosome 1"/>
</dbReference>
<feature type="binding site" evidence="4">
    <location>
        <position position="132"/>
    </location>
    <ligand>
        <name>alpha-D-mannose 1-phosphate</name>
        <dbReference type="ChEBI" id="CHEBI:58409"/>
    </ligand>
</feature>
<evidence type="ECO:0000256" key="4">
    <source>
        <dbReference type="PIRSR" id="PIRSR605002-2"/>
    </source>
</evidence>
<dbReference type="PANTHER" id="PTHR10466">
    <property type="entry name" value="PHOSPHOMANNOMUTASE"/>
    <property type="match status" value="1"/>
</dbReference>
<proteinExistence type="inferred from homology"/>
<reference evidence="7 8" key="1">
    <citation type="journal article" date="2018" name="Science">
        <title>The opium poppy genome and morphinan production.</title>
        <authorList>
            <person name="Guo L."/>
            <person name="Winzer T."/>
            <person name="Yang X."/>
            <person name="Li Y."/>
            <person name="Ning Z."/>
            <person name="He Z."/>
            <person name="Teodor R."/>
            <person name="Lu Y."/>
            <person name="Bowser T.A."/>
            <person name="Graham I.A."/>
            <person name="Ye K."/>
        </authorList>
    </citation>
    <scope>NUCLEOTIDE SEQUENCE [LARGE SCALE GENOMIC DNA]</scope>
    <source>
        <strain evidence="8">cv. HN1</strain>
        <tissue evidence="7">Leaves</tissue>
    </source>
</reference>
<keyword evidence="2 5" id="KW-0479">Metal-binding</keyword>
<dbReference type="Pfam" id="PF03332">
    <property type="entry name" value="PMM"/>
    <property type="match status" value="1"/>
</dbReference>
<dbReference type="Gramene" id="RZC46782">
    <property type="protein sequence ID" value="RZC46782"/>
    <property type="gene ID" value="C5167_039740"/>
</dbReference>
<keyword evidence="8" id="KW-1185">Reference proteome</keyword>
<evidence type="ECO:0000256" key="6">
    <source>
        <dbReference type="RuleBase" id="RU361118"/>
    </source>
</evidence>
<dbReference type="Gene3D" id="3.30.1240.20">
    <property type="match status" value="1"/>
</dbReference>
<dbReference type="GO" id="GO:0006487">
    <property type="term" value="P:protein N-linked glycosylation"/>
    <property type="evidence" value="ECO:0007669"/>
    <property type="project" value="TreeGrafter"/>
</dbReference>
<protein>
    <recommendedName>
        <fullName evidence="6">Phosphomannomutase</fullName>
        <ecNumber evidence="6">5.4.2.8</ecNumber>
    </recommendedName>
</protein>
<dbReference type="STRING" id="3469.A0A4Y7IGG1"/>
<evidence type="ECO:0000256" key="3">
    <source>
        <dbReference type="ARBA" id="ARBA00022842"/>
    </source>
</evidence>
<dbReference type="GO" id="GO:0046872">
    <property type="term" value="F:metal ion binding"/>
    <property type="evidence" value="ECO:0007669"/>
    <property type="project" value="UniProtKB-KW"/>
</dbReference>
<accession>A0A4Y7IGG1</accession>
<feature type="binding site" evidence="5">
    <location>
        <position position="163"/>
    </location>
    <ligand>
        <name>Mg(2+)</name>
        <dbReference type="ChEBI" id="CHEBI:18420"/>
        <label>1</label>
    </ligand>
</feature>
<keyword evidence="6" id="KW-0413">Isomerase</keyword>
<feature type="binding site" evidence="4">
    <location>
        <position position="92"/>
    </location>
    <ligand>
        <name>alpha-D-mannose 1-phosphate</name>
        <dbReference type="ChEBI" id="CHEBI:58409"/>
    </ligand>
</feature>
<evidence type="ECO:0000256" key="1">
    <source>
        <dbReference type="ARBA" id="ARBA00022490"/>
    </source>
</evidence>
<dbReference type="InterPro" id="IPR005002">
    <property type="entry name" value="PMM"/>
</dbReference>
<keyword evidence="1 6" id="KW-0963">Cytoplasm</keyword>
<dbReference type="AlphaFoldDB" id="A0A4Y7IGG1"/>
<name>A0A4Y7IGG1_PAPSO</name>
<gene>
    <name evidence="7" type="ORF">C5167_039740</name>
</gene>